<evidence type="ECO:0000256" key="2">
    <source>
        <dbReference type="SAM" id="MobiDB-lite"/>
    </source>
</evidence>
<comment type="caution">
    <text evidence="5">The sequence shown here is derived from an EMBL/GenBank/DDBJ whole genome shotgun (WGS) entry which is preliminary data.</text>
</comment>
<evidence type="ECO:0000313" key="5">
    <source>
        <dbReference type="EMBL" id="KAL1303355.1"/>
    </source>
</evidence>
<feature type="domain" description="Major facilitator superfamily (MFS) profile" evidence="4">
    <location>
        <begin position="84"/>
        <end position="465"/>
    </location>
</feature>
<dbReference type="RefSeq" id="XP_069199630.1">
    <property type="nucleotide sequence ID" value="XM_069346751.1"/>
</dbReference>
<name>A0ABR3PC97_9PEZI</name>
<feature type="transmembrane region" description="Helical" evidence="3">
    <location>
        <begin position="324"/>
        <end position="345"/>
    </location>
</feature>
<dbReference type="InterPro" id="IPR036259">
    <property type="entry name" value="MFS_trans_sf"/>
</dbReference>
<feature type="transmembrane region" description="Helical" evidence="3">
    <location>
        <begin position="352"/>
        <end position="374"/>
    </location>
</feature>
<dbReference type="PANTHER" id="PTHR42910:SF1">
    <property type="entry name" value="MAJOR FACILITATOR SUPERFAMILY (MFS) PROFILE DOMAIN-CONTAINING PROTEIN"/>
    <property type="match status" value="1"/>
</dbReference>
<feature type="region of interest" description="Disordered" evidence="2">
    <location>
        <begin position="1"/>
        <end position="41"/>
    </location>
</feature>
<accession>A0ABR3PC97</accession>
<keyword evidence="3" id="KW-1133">Transmembrane helix</keyword>
<keyword evidence="3" id="KW-0472">Membrane</keyword>
<proteinExistence type="predicted"/>
<dbReference type="InterPro" id="IPR020846">
    <property type="entry name" value="MFS_dom"/>
</dbReference>
<feature type="compositionally biased region" description="Basic and acidic residues" evidence="2">
    <location>
        <begin position="519"/>
        <end position="529"/>
    </location>
</feature>
<evidence type="ECO:0000256" key="1">
    <source>
        <dbReference type="ARBA" id="ARBA00004141"/>
    </source>
</evidence>
<feature type="transmembrane region" description="Helical" evidence="3">
    <location>
        <begin position="207"/>
        <end position="229"/>
    </location>
</feature>
<dbReference type="Gene3D" id="1.20.1250.20">
    <property type="entry name" value="MFS general substrate transporter like domains"/>
    <property type="match status" value="1"/>
</dbReference>
<protein>
    <recommendedName>
        <fullName evidence="4">Major facilitator superfamily (MFS) profile domain-containing protein</fullName>
    </recommendedName>
</protein>
<comment type="subcellular location">
    <subcellularLocation>
        <location evidence="1">Membrane</location>
        <topology evidence="1">Multi-pass membrane protein</topology>
    </subcellularLocation>
</comment>
<feature type="transmembrane region" description="Helical" evidence="3">
    <location>
        <begin position="124"/>
        <end position="142"/>
    </location>
</feature>
<evidence type="ECO:0000256" key="3">
    <source>
        <dbReference type="SAM" id="Phobius"/>
    </source>
</evidence>
<evidence type="ECO:0000259" key="4">
    <source>
        <dbReference type="PROSITE" id="PS50850"/>
    </source>
</evidence>
<dbReference type="SUPFAM" id="SSF103473">
    <property type="entry name" value="MFS general substrate transporter"/>
    <property type="match status" value="1"/>
</dbReference>
<feature type="transmembrane region" description="Helical" evidence="3">
    <location>
        <begin position="272"/>
        <end position="291"/>
    </location>
</feature>
<keyword evidence="6" id="KW-1185">Reference proteome</keyword>
<dbReference type="InterPro" id="IPR011701">
    <property type="entry name" value="MFS"/>
</dbReference>
<feature type="transmembrane region" description="Helical" evidence="3">
    <location>
        <begin position="85"/>
        <end position="104"/>
    </location>
</feature>
<sequence length="574" mass="63512">MVSSDRHEDSDDVKKDPSPQSSHSIDDNERSIASIPTPEETYTDVYQEQGQEKQPILKWRKAYDTLTWTPPQCRYDPAQPPQFSVGLNVLFAFSAGFTVANLYYAHPILNILADEFNVPYEKVAQIPTVMQAGYAAGLLFLCPLGDILRRRPFVLSLVFFTATMWLGLCLTQSLAAFTGISFITAVTTVTPQLMLPLVGDLAPPKKRAASLSIVTSGLLLGMLVARLLSGILTNYTPWRSIYWLSLGIQYVIFGMLWLFMPDYPSTNPDGMNYFKFLWSIAGMLFEEPILVQACFISFFTTATFTCFWTTLTFLLAGAPYNYDSLTIGLFSLIGIASMCLGPFWARFVIDRFVPLFSVILGELWCMLGICIGTYTGSFTIAGPVIQAFFNDFGLQMAQIANRSAIYSLSPKGRNRVNTAFMVATFCGQLVGTAAGNHLYARGGWVASGSYSVASIGTALLCCFARGPWEEHWLGWRGGWNPRKKDKNSADGKSGETVLHGPANDTAMVEADVEKGHNQAEINEKADVRNNLELQAAEEPKKPTWRVNEEDATVAQPKQHSQEDITPAATKREIP</sequence>
<dbReference type="CDD" id="cd17324">
    <property type="entry name" value="MFS_NepI_like"/>
    <property type="match status" value="1"/>
</dbReference>
<dbReference type="EMBL" id="JBFMKM010000010">
    <property type="protein sequence ID" value="KAL1303355.1"/>
    <property type="molecule type" value="Genomic_DNA"/>
</dbReference>
<feature type="transmembrane region" description="Helical" evidence="3">
    <location>
        <begin position="298"/>
        <end position="318"/>
    </location>
</feature>
<keyword evidence="3" id="KW-0812">Transmembrane</keyword>
<feature type="transmembrane region" description="Helical" evidence="3">
    <location>
        <begin position="154"/>
        <end position="187"/>
    </location>
</feature>
<feature type="region of interest" description="Disordered" evidence="2">
    <location>
        <begin position="519"/>
        <end position="574"/>
    </location>
</feature>
<feature type="region of interest" description="Disordered" evidence="2">
    <location>
        <begin position="477"/>
        <end position="502"/>
    </location>
</feature>
<dbReference type="GeneID" id="95980451"/>
<feature type="transmembrane region" description="Helical" evidence="3">
    <location>
        <begin position="241"/>
        <end position="260"/>
    </location>
</feature>
<dbReference type="Proteomes" id="UP001562354">
    <property type="component" value="Unassembled WGS sequence"/>
</dbReference>
<organism evidence="5 6">
    <name type="scientific">Neodothiora populina</name>
    <dbReference type="NCBI Taxonomy" id="2781224"/>
    <lineage>
        <taxon>Eukaryota</taxon>
        <taxon>Fungi</taxon>
        <taxon>Dikarya</taxon>
        <taxon>Ascomycota</taxon>
        <taxon>Pezizomycotina</taxon>
        <taxon>Dothideomycetes</taxon>
        <taxon>Dothideomycetidae</taxon>
        <taxon>Dothideales</taxon>
        <taxon>Dothioraceae</taxon>
        <taxon>Neodothiora</taxon>
    </lineage>
</organism>
<evidence type="ECO:0000313" key="6">
    <source>
        <dbReference type="Proteomes" id="UP001562354"/>
    </source>
</evidence>
<dbReference type="Pfam" id="PF07690">
    <property type="entry name" value="MFS_1"/>
    <property type="match status" value="1"/>
</dbReference>
<reference evidence="5 6" key="1">
    <citation type="submission" date="2024-07" db="EMBL/GenBank/DDBJ databases">
        <title>Draft sequence of the Neodothiora populina.</title>
        <authorList>
            <person name="Drown D.D."/>
            <person name="Schuette U.S."/>
            <person name="Buechlein A.B."/>
            <person name="Rusch D.R."/>
            <person name="Winton L.W."/>
            <person name="Adams G.A."/>
        </authorList>
    </citation>
    <scope>NUCLEOTIDE SEQUENCE [LARGE SCALE GENOMIC DNA]</scope>
    <source>
        <strain evidence="5 6">CPC 39397</strain>
    </source>
</reference>
<gene>
    <name evidence="5" type="ORF">AAFC00_006752</name>
</gene>
<dbReference type="PROSITE" id="PS50850">
    <property type="entry name" value="MFS"/>
    <property type="match status" value="1"/>
</dbReference>
<feature type="compositionally biased region" description="Basic and acidic residues" evidence="2">
    <location>
        <begin position="1"/>
        <end position="17"/>
    </location>
</feature>
<dbReference type="PANTHER" id="PTHR42910">
    <property type="entry name" value="TRANSPORTER SCO4007-RELATED"/>
    <property type="match status" value="1"/>
</dbReference>